<dbReference type="CDD" id="cd03357">
    <property type="entry name" value="LbH_MAT_GAT"/>
    <property type="match status" value="1"/>
</dbReference>
<dbReference type="PANTHER" id="PTHR23416:SF23">
    <property type="entry name" value="ACETYLTRANSFERASE C18B11.09C-RELATED"/>
    <property type="match status" value="1"/>
</dbReference>
<dbReference type="SUPFAM" id="SSF51161">
    <property type="entry name" value="Trimeric LpxA-like enzymes"/>
    <property type="match status" value="1"/>
</dbReference>
<dbReference type="PROSITE" id="PS00101">
    <property type="entry name" value="HEXAPEP_TRANSFERASES"/>
    <property type="match status" value="1"/>
</dbReference>
<dbReference type="Pfam" id="PF14602">
    <property type="entry name" value="Hexapep_2"/>
    <property type="match status" value="1"/>
</dbReference>
<evidence type="ECO:0000256" key="4">
    <source>
        <dbReference type="ARBA" id="ARBA00023315"/>
    </source>
</evidence>
<evidence type="ECO:0000256" key="3">
    <source>
        <dbReference type="ARBA" id="ARBA00022737"/>
    </source>
</evidence>
<dbReference type="InterPro" id="IPR018357">
    <property type="entry name" value="Hexapep_transf_CS"/>
</dbReference>
<dbReference type="InterPro" id="IPR001451">
    <property type="entry name" value="Hexapep"/>
</dbReference>
<dbReference type="InterPro" id="IPR011004">
    <property type="entry name" value="Trimer_LpxA-like_sf"/>
</dbReference>
<protein>
    <submittedName>
        <fullName evidence="5">Sugar O-acetyltransferase</fullName>
    </submittedName>
</protein>
<gene>
    <name evidence="5" type="ORF">DDY73_06700</name>
</gene>
<comment type="similarity">
    <text evidence="1">Belongs to the transferase hexapeptide repeat family.</text>
</comment>
<evidence type="ECO:0000313" key="6">
    <source>
        <dbReference type="Proteomes" id="UP000262954"/>
    </source>
</evidence>
<evidence type="ECO:0000313" key="5">
    <source>
        <dbReference type="EMBL" id="HBJ08679.1"/>
    </source>
</evidence>
<dbReference type="EMBL" id="DNWC01000086">
    <property type="protein sequence ID" value="HBJ08679.1"/>
    <property type="molecule type" value="Genomic_DNA"/>
</dbReference>
<sequence length="189" mass="20806">MTIESFKAYVKARKALNTEDIHHFMDDMSNEARRITFRLNTAYHVPDKVRELLSELFGYSVPQTLRVFPPFYTDFGKNISIGENVFINACCHFQDHGGITIGDGCQIGHNVVFATLNHGLAPEDRKTTYPAPIILGKNVWIGSNATILQDVSIGDNAIIGAGAVVTKNVEANTIVGGSPARFIKLIENK</sequence>
<dbReference type="Gene3D" id="2.160.10.10">
    <property type="entry name" value="Hexapeptide repeat proteins"/>
    <property type="match status" value="1"/>
</dbReference>
<keyword evidence="2 5" id="KW-0808">Transferase</keyword>
<dbReference type="PANTHER" id="PTHR23416">
    <property type="entry name" value="SIALIC ACID SYNTHASE-RELATED"/>
    <property type="match status" value="1"/>
</dbReference>
<dbReference type="Proteomes" id="UP000262954">
    <property type="component" value="Unassembled WGS sequence"/>
</dbReference>
<name>A0A354M2E0_9BACT</name>
<dbReference type="InterPro" id="IPR051159">
    <property type="entry name" value="Hexapeptide_acetyltransf"/>
</dbReference>
<evidence type="ECO:0000256" key="1">
    <source>
        <dbReference type="ARBA" id="ARBA00007274"/>
    </source>
</evidence>
<dbReference type="RefSeq" id="WP_022390687.1">
    <property type="nucleotide sequence ID" value="NZ_DBFMWK010000030.1"/>
</dbReference>
<evidence type="ECO:0000256" key="2">
    <source>
        <dbReference type="ARBA" id="ARBA00022679"/>
    </source>
</evidence>
<keyword evidence="4" id="KW-0012">Acyltransferase</keyword>
<comment type="caution">
    <text evidence="5">The sequence shown here is derived from an EMBL/GenBank/DDBJ whole genome shotgun (WGS) entry which is preliminary data.</text>
</comment>
<proteinExistence type="inferred from homology"/>
<accession>A0A354M2E0</accession>
<dbReference type="GO" id="GO:0008374">
    <property type="term" value="F:O-acyltransferase activity"/>
    <property type="evidence" value="ECO:0007669"/>
    <property type="project" value="TreeGrafter"/>
</dbReference>
<dbReference type="AlphaFoldDB" id="A0A354M2E0"/>
<reference evidence="5 6" key="1">
    <citation type="journal article" date="2018" name="Nat. Biotechnol.">
        <title>A standardized bacterial taxonomy based on genome phylogeny substantially revises the tree of life.</title>
        <authorList>
            <person name="Parks D.H."/>
            <person name="Chuvochina M."/>
            <person name="Waite D.W."/>
            <person name="Rinke C."/>
            <person name="Skarshewski A."/>
            <person name="Chaumeil P.A."/>
            <person name="Hugenholtz P."/>
        </authorList>
    </citation>
    <scope>NUCLEOTIDE SEQUENCE [LARGE SCALE GENOMIC DNA]</scope>
    <source>
        <strain evidence="5">UBA11482</strain>
    </source>
</reference>
<dbReference type="Pfam" id="PF00132">
    <property type="entry name" value="Hexapep"/>
    <property type="match status" value="1"/>
</dbReference>
<keyword evidence="3" id="KW-0677">Repeat</keyword>
<organism evidence="5 6">
    <name type="scientific">Coprobacter fastidiosus</name>
    <dbReference type="NCBI Taxonomy" id="1099853"/>
    <lineage>
        <taxon>Bacteria</taxon>
        <taxon>Pseudomonadati</taxon>
        <taxon>Bacteroidota</taxon>
        <taxon>Bacteroidia</taxon>
        <taxon>Bacteroidales</taxon>
        <taxon>Barnesiellaceae</taxon>
        <taxon>Coprobacter</taxon>
    </lineage>
</organism>